<dbReference type="Proteomes" id="UP000005713">
    <property type="component" value="Unassembled WGS sequence"/>
</dbReference>
<comment type="caution">
    <text evidence="1">The sequence shown here is derived from an EMBL/GenBank/DDBJ whole genome shotgun (WGS) entry which is preliminary data.</text>
</comment>
<sequence length="33" mass="3571">MSGPPFVLKHRASNRTLQAALVPSLVWLAPLTV</sequence>
<keyword evidence="2" id="KW-1185">Reference proteome</keyword>
<gene>
    <name evidence="1" type="ORF">SSE37_25008</name>
</gene>
<name>A3KBC2_SAGS3</name>
<dbReference type="EMBL" id="AAYA01000034">
    <property type="protein sequence ID" value="EBA05537.1"/>
    <property type="molecule type" value="Genomic_DNA"/>
</dbReference>
<accession>A3KBC2</accession>
<dbReference type="AlphaFoldDB" id="A3KBC2"/>
<proteinExistence type="predicted"/>
<protein>
    <submittedName>
        <fullName evidence="1">Uncharacterized protein</fullName>
    </submittedName>
</protein>
<organism evidence="1 2">
    <name type="scientific">Sagittula stellata (strain ATCC 700073 / DSM 11524 / E-37)</name>
    <dbReference type="NCBI Taxonomy" id="388399"/>
    <lineage>
        <taxon>Bacteria</taxon>
        <taxon>Pseudomonadati</taxon>
        <taxon>Pseudomonadota</taxon>
        <taxon>Alphaproteobacteria</taxon>
        <taxon>Rhodobacterales</taxon>
        <taxon>Roseobacteraceae</taxon>
        <taxon>Sagittula</taxon>
    </lineage>
</organism>
<evidence type="ECO:0000313" key="2">
    <source>
        <dbReference type="Proteomes" id="UP000005713"/>
    </source>
</evidence>
<evidence type="ECO:0000313" key="1">
    <source>
        <dbReference type="EMBL" id="EBA05537.1"/>
    </source>
</evidence>
<reference evidence="1 2" key="1">
    <citation type="submission" date="2006-06" db="EMBL/GenBank/DDBJ databases">
        <authorList>
            <person name="Moran M.A."/>
            <person name="Ferriera S."/>
            <person name="Johnson J."/>
            <person name="Kravitz S."/>
            <person name="Beeson K."/>
            <person name="Sutton G."/>
            <person name="Rogers Y.-H."/>
            <person name="Friedman R."/>
            <person name="Frazier M."/>
            <person name="Venter J.C."/>
        </authorList>
    </citation>
    <scope>NUCLEOTIDE SEQUENCE [LARGE SCALE GENOMIC DNA]</scope>
    <source>
        <strain evidence="1 2">E-37</strain>
    </source>
</reference>